<keyword evidence="2" id="KW-1185">Reference proteome</keyword>
<accession>A0A7W9AKG8</accession>
<proteinExistence type="predicted"/>
<gene>
    <name evidence="1" type="ORF">FHS49_003343</name>
</gene>
<name>A0A7W9AKG8_9SPHN</name>
<evidence type="ECO:0000313" key="2">
    <source>
        <dbReference type="Proteomes" id="UP000549617"/>
    </source>
</evidence>
<evidence type="ECO:0000313" key="1">
    <source>
        <dbReference type="EMBL" id="MBB5687315.1"/>
    </source>
</evidence>
<dbReference type="EMBL" id="JACIJC010000005">
    <property type="protein sequence ID" value="MBB5687315.1"/>
    <property type="molecule type" value="Genomic_DNA"/>
</dbReference>
<sequence>MKRAIGVASEWLRAGADLETGQWRRRKPREMRVVDYGPIRQAEMTRLPIDQHQGAALRNLLFVFHGPAPIGRGQRFQEMFMPVSDHRDYYARRESEARALAEACKDAGVRKIHLGMAERYAQIAQTEPVITTKPVGNHFDLL</sequence>
<dbReference type="AlphaFoldDB" id="A0A7W9AKG8"/>
<dbReference type="Proteomes" id="UP000549617">
    <property type="component" value="Unassembled WGS sequence"/>
</dbReference>
<organism evidence="1 2">
    <name type="scientific">Sphingobium boeckii</name>
    <dbReference type="NCBI Taxonomy" id="1082345"/>
    <lineage>
        <taxon>Bacteria</taxon>
        <taxon>Pseudomonadati</taxon>
        <taxon>Pseudomonadota</taxon>
        <taxon>Alphaproteobacteria</taxon>
        <taxon>Sphingomonadales</taxon>
        <taxon>Sphingomonadaceae</taxon>
        <taxon>Sphingobium</taxon>
    </lineage>
</organism>
<comment type="caution">
    <text evidence="1">The sequence shown here is derived from an EMBL/GenBank/DDBJ whole genome shotgun (WGS) entry which is preliminary data.</text>
</comment>
<reference evidence="1 2" key="1">
    <citation type="submission" date="2020-08" db="EMBL/GenBank/DDBJ databases">
        <title>Genomic Encyclopedia of Type Strains, Phase IV (KMG-IV): sequencing the most valuable type-strain genomes for metagenomic binning, comparative biology and taxonomic classification.</title>
        <authorList>
            <person name="Goeker M."/>
        </authorList>
    </citation>
    <scope>NUCLEOTIDE SEQUENCE [LARGE SCALE GENOMIC DNA]</scope>
    <source>
        <strain evidence="1 2">DSM 25079</strain>
    </source>
</reference>
<protein>
    <submittedName>
        <fullName evidence="1">Uncharacterized protein</fullName>
    </submittedName>
</protein>